<dbReference type="RefSeq" id="WP_132377949.1">
    <property type="nucleotide sequence ID" value="NZ_DAIPCY010000016.1"/>
</dbReference>
<keyword evidence="13" id="KW-1185">Reference proteome</keyword>
<keyword evidence="6" id="KW-0145">Chemotaxis</keyword>
<evidence type="ECO:0000256" key="5">
    <source>
        <dbReference type="ARBA" id="ARBA00022475"/>
    </source>
</evidence>
<protein>
    <recommendedName>
        <fullName evidence="3">Flagellar FliJ protein</fullName>
    </recommendedName>
</protein>
<proteinExistence type="inferred from homology"/>
<evidence type="ECO:0000256" key="6">
    <source>
        <dbReference type="ARBA" id="ARBA00022500"/>
    </source>
</evidence>
<dbReference type="GO" id="GO:0071973">
    <property type="term" value="P:bacterial-type flagellum-dependent cell motility"/>
    <property type="evidence" value="ECO:0007669"/>
    <property type="project" value="InterPro"/>
</dbReference>
<evidence type="ECO:0000256" key="2">
    <source>
        <dbReference type="ARBA" id="ARBA00010004"/>
    </source>
</evidence>
<dbReference type="Gene3D" id="1.10.287.1700">
    <property type="match status" value="1"/>
</dbReference>
<keyword evidence="5" id="KW-1003">Cell membrane</keyword>
<evidence type="ECO:0000256" key="8">
    <source>
        <dbReference type="ARBA" id="ARBA00022927"/>
    </source>
</evidence>
<feature type="coiled-coil region" evidence="11">
    <location>
        <begin position="67"/>
        <end position="94"/>
    </location>
</feature>
<keyword evidence="9" id="KW-0472">Membrane</keyword>
<keyword evidence="8" id="KW-0653">Protein transport</keyword>
<reference evidence="12 13" key="1">
    <citation type="submission" date="2019-03" db="EMBL/GenBank/DDBJ databases">
        <title>Genomic Encyclopedia of Type Strains, Phase IV (KMG-IV): sequencing the most valuable type-strain genomes for metagenomic binning, comparative biology and taxonomic classification.</title>
        <authorList>
            <person name="Goeker M."/>
        </authorList>
    </citation>
    <scope>NUCLEOTIDE SEQUENCE [LARGE SCALE GENOMIC DNA]</scope>
    <source>
        <strain evidence="12 13">DSM 29489</strain>
    </source>
</reference>
<comment type="subcellular location">
    <subcellularLocation>
        <location evidence="1">Cell membrane</location>
        <topology evidence="1">Peripheral membrane protein</topology>
        <orientation evidence="1">Cytoplasmic side</orientation>
    </subcellularLocation>
</comment>
<evidence type="ECO:0000313" key="12">
    <source>
        <dbReference type="EMBL" id="TCS82775.1"/>
    </source>
</evidence>
<keyword evidence="7" id="KW-1005">Bacterial flagellum biogenesis</keyword>
<name>A0A4R3KI67_9FIRM</name>
<dbReference type="GO" id="GO:0009288">
    <property type="term" value="C:bacterial-type flagellum"/>
    <property type="evidence" value="ECO:0007669"/>
    <property type="project" value="InterPro"/>
</dbReference>
<keyword evidence="12" id="KW-0282">Flagellum</keyword>
<dbReference type="GO" id="GO:0006935">
    <property type="term" value="P:chemotaxis"/>
    <property type="evidence" value="ECO:0007669"/>
    <property type="project" value="UniProtKB-KW"/>
</dbReference>
<gene>
    <name evidence="12" type="ORF">EDD59_101184</name>
</gene>
<keyword evidence="11" id="KW-0175">Coiled coil</keyword>
<evidence type="ECO:0000256" key="10">
    <source>
        <dbReference type="ARBA" id="ARBA00023225"/>
    </source>
</evidence>
<keyword evidence="4" id="KW-0813">Transport</keyword>
<comment type="similarity">
    <text evidence="2">Belongs to the FliJ family.</text>
</comment>
<evidence type="ECO:0000256" key="4">
    <source>
        <dbReference type="ARBA" id="ARBA00022448"/>
    </source>
</evidence>
<evidence type="ECO:0000256" key="3">
    <source>
        <dbReference type="ARBA" id="ARBA00020392"/>
    </source>
</evidence>
<comment type="caution">
    <text evidence="12">The sequence shown here is derived from an EMBL/GenBank/DDBJ whole genome shotgun (WGS) entry which is preliminary data.</text>
</comment>
<accession>A0A4R3KI67</accession>
<dbReference type="Pfam" id="PF02050">
    <property type="entry name" value="FliJ"/>
    <property type="match status" value="1"/>
</dbReference>
<dbReference type="OrthoDB" id="2087173at2"/>
<dbReference type="InterPro" id="IPR012823">
    <property type="entry name" value="Flagell_FliJ"/>
</dbReference>
<keyword evidence="10" id="KW-1006">Bacterial flagellum protein export</keyword>
<evidence type="ECO:0000256" key="1">
    <source>
        <dbReference type="ARBA" id="ARBA00004413"/>
    </source>
</evidence>
<organism evidence="12 13">
    <name type="scientific">Muricomes intestini</name>
    <dbReference type="NCBI Taxonomy" id="1796634"/>
    <lineage>
        <taxon>Bacteria</taxon>
        <taxon>Bacillati</taxon>
        <taxon>Bacillota</taxon>
        <taxon>Clostridia</taxon>
        <taxon>Lachnospirales</taxon>
        <taxon>Lachnospiraceae</taxon>
        <taxon>Muricomes</taxon>
    </lineage>
</organism>
<dbReference type="GO" id="GO:0044781">
    <property type="term" value="P:bacterial-type flagellum organization"/>
    <property type="evidence" value="ECO:0007669"/>
    <property type="project" value="UniProtKB-KW"/>
</dbReference>
<evidence type="ECO:0000256" key="7">
    <source>
        <dbReference type="ARBA" id="ARBA00022795"/>
    </source>
</evidence>
<evidence type="ECO:0000256" key="9">
    <source>
        <dbReference type="ARBA" id="ARBA00023136"/>
    </source>
</evidence>
<keyword evidence="12" id="KW-0969">Cilium</keyword>
<dbReference type="GO" id="GO:0005886">
    <property type="term" value="C:plasma membrane"/>
    <property type="evidence" value="ECO:0007669"/>
    <property type="project" value="UniProtKB-SubCell"/>
</dbReference>
<dbReference type="AlphaFoldDB" id="A0A4R3KI67"/>
<evidence type="ECO:0000313" key="13">
    <source>
        <dbReference type="Proteomes" id="UP000295726"/>
    </source>
</evidence>
<sequence length="150" mass="17536">MRRFSFTLDRVLNYKTQIERSLRNEHAQIMQKVIRKEGQIGALEQKHQTCAVEYDQVKQQGAMVNRLRAFEDYLQSLSDEINAEKQNLAQLKVLEEKKRLEVITAKQDTASIDMLKTKRRQEYDREVLKDDERLIEEFVSNTMSGSAIAG</sequence>
<dbReference type="GO" id="GO:0015031">
    <property type="term" value="P:protein transport"/>
    <property type="evidence" value="ECO:0007669"/>
    <property type="project" value="UniProtKB-KW"/>
</dbReference>
<dbReference type="EMBL" id="SLZZ01000001">
    <property type="protein sequence ID" value="TCS82775.1"/>
    <property type="molecule type" value="Genomic_DNA"/>
</dbReference>
<keyword evidence="12" id="KW-0966">Cell projection</keyword>
<dbReference type="InterPro" id="IPR053716">
    <property type="entry name" value="Flag_assembly_chemotaxis_eff"/>
</dbReference>
<evidence type="ECO:0000256" key="11">
    <source>
        <dbReference type="SAM" id="Coils"/>
    </source>
</evidence>
<dbReference type="Proteomes" id="UP000295726">
    <property type="component" value="Unassembled WGS sequence"/>
</dbReference>